<gene>
    <name evidence="2" type="ORF">FGADI_10898</name>
</gene>
<accession>A0A8H4SW98</accession>
<keyword evidence="3" id="KW-1185">Reference proteome</keyword>
<reference evidence="2" key="1">
    <citation type="journal article" date="2020" name="BMC Genomics">
        <title>Correction to: Identification and distribution of gene clusters required for synthesis of sphingolipid metabolism inhibitors in diverse species of the filamentous fungus Fusarium.</title>
        <authorList>
            <person name="Kim H.S."/>
            <person name="Lohmar J.M."/>
            <person name="Busman M."/>
            <person name="Brown D.W."/>
            <person name="Naumann T.A."/>
            <person name="Divon H.H."/>
            <person name="Lysoe E."/>
            <person name="Uhlig S."/>
            <person name="Proctor R.H."/>
        </authorList>
    </citation>
    <scope>NUCLEOTIDE SEQUENCE</scope>
    <source>
        <strain evidence="2">NRRL 45417</strain>
    </source>
</reference>
<comment type="caution">
    <text evidence="2">The sequence shown here is derived from an EMBL/GenBank/DDBJ whole genome shotgun (WGS) entry which is preliminary data.</text>
</comment>
<evidence type="ECO:0000313" key="2">
    <source>
        <dbReference type="EMBL" id="KAF4946694.1"/>
    </source>
</evidence>
<dbReference type="EMBL" id="JABFAI010000305">
    <property type="protein sequence ID" value="KAF4946694.1"/>
    <property type="molecule type" value="Genomic_DNA"/>
</dbReference>
<evidence type="ECO:0000256" key="1">
    <source>
        <dbReference type="SAM" id="Phobius"/>
    </source>
</evidence>
<reference evidence="2" key="2">
    <citation type="submission" date="2020-05" db="EMBL/GenBank/DDBJ databases">
        <authorList>
            <person name="Kim H.-S."/>
            <person name="Proctor R.H."/>
            <person name="Brown D.W."/>
        </authorList>
    </citation>
    <scope>NUCLEOTIDE SEQUENCE</scope>
    <source>
        <strain evidence="2">NRRL 45417</strain>
    </source>
</reference>
<dbReference type="OrthoDB" id="4115096at2759"/>
<feature type="transmembrane region" description="Helical" evidence="1">
    <location>
        <begin position="42"/>
        <end position="65"/>
    </location>
</feature>
<proteinExistence type="predicted"/>
<keyword evidence="1" id="KW-0472">Membrane</keyword>
<evidence type="ECO:0000313" key="3">
    <source>
        <dbReference type="Proteomes" id="UP000604273"/>
    </source>
</evidence>
<name>A0A8H4SW98_9HYPO</name>
<evidence type="ECO:0008006" key="4">
    <source>
        <dbReference type="Google" id="ProtNLM"/>
    </source>
</evidence>
<dbReference type="AlphaFoldDB" id="A0A8H4SW98"/>
<protein>
    <recommendedName>
        <fullName evidence="4">Modin</fullName>
    </recommendedName>
</protein>
<keyword evidence="1" id="KW-1133">Transmembrane helix</keyword>
<dbReference type="Proteomes" id="UP000604273">
    <property type="component" value="Unassembled WGS sequence"/>
</dbReference>
<keyword evidence="1" id="KW-0812">Transmembrane</keyword>
<sequence>MASKTKPECLLNTTECMLETITSILSEIQEQNSEYNWDPLTFIFTAIIGVIAIAFAALTAFQAFLTAGPGRTKSGAYAIGPWSRLNYRKFDWSEMRFRTVSSTPILTAMSLDFTLLEESDGNPISSHEKSGGLRKGQEDYFPATWLALLTHLSLDYTTVWGKVKLTGADFIPSEFSAVLAYGSMRFVAALAMILSQGYGRLTFDRESGLLRVRYTSFNLVFRQHPLLGVTGFFEIYGGIRSLGWHRVIRRRLLEAHGQMNITNHDRVESLDGEFIDADKLLTFNDFEGGKFKIIFMKSVQQKCPHRNQKPEPACVNLLFYLNDYHSDFFTNGPISLLAARIPSAAFIPVVFPHKKAKLRERLDTLLLQSRSWGLKSLASCDMFPGALKNIANGRILMIDRANSWAKSKINPDINELELDEEAYERSSECLSESPTQDRKDDRIDQNLLLNDLNSIDLWLDQIESQVLCRKLILSVVGDGVRQIINASQQQPISEAVSHNKNATAQSSDCGLEGKLRCFLEAIKTPEGFNCLHRVWGTSLNLTNVKIKHETYAGLERIWDIWQREEPSLEGAIDDSEVGFDGRKKKSYAWKLPDATVHPLDDILIYRAVLITLIYSLTTDSSVLMDEEFGQIVPII</sequence>
<organism evidence="2 3">
    <name type="scientific">Fusarium gaditjirri</name>
    <dbReference type="NCBI Taxonomy" id="282569"/>
    <lineage>
        <taxon>Eukaryota</taxon>
        <taxon>Fungi</taxon>
        <taxon>Dikarya</taxon>
        <taxon>Ascomycota</taxon>
        <taxon>Pezizomycotina</taxon>
        <taxon>Sordariomycetes</taxon>
        <taxon>Hypocreomycetidae</taxon>
        <taxon>Hypocreales</taxon>
        <taxon>Nectriaceae</taxon>
        <taxon>Fusarium</taxon>
        <taxon>Fusarium nisikadoi species complex</taxon>
    </lineage>
</organism>